<feature type="domain" description="Flavinylation-associated cytochrome" evidence="2">
    <location>
        <begin position="12"/>
        <end position="76"/>
    </location>
</feature>
<dbReference type="Pfam" id="PF14358">
    <property type="entry name" value="DUF4405"/>
    <property type="match status" value="1"/>
</dbReference>
<keyword evidence="1" id="KW-1133">Transmembrane helix</keyword>
<dbReference type="InterPro" id="IPR025517">
    <property type="entry name" value="DUF4405"/>
</dbReference>
<gene>
    <name evidence="3" type="ORF">MHHB_P0621</name>
</gene>
<sequence length="92" mass="10160">MKMKVPAWVKGVIDLLLIVVFIIVGLSGIALYLAPSGKIAKMIGWTFLGLSRDTWINLHVYFGLIMIGLVVVHIVLGFNRMVAMLKSAFKNS</sequence>
<proteinExistence type="predicted"/>
<keyword evidence="1" id="KW-0812">Transmembrane</keyword>
<accession>A0A401HQG0</accession>
<comment type="caution">
    <text evidence="3">The sequence shown here is derived from an EMBL/GenBank/DDBJ whole genome shotgun (WGS) entry which is preliminary data.</text>
</comment>
<organism evidence="3 4">
    <name type="scientific">Methanofervidicoccus abyssi</name>
    <dbReference type="NCBI Taxonomy" id="2082189"/>
    <lineage>
        <taxon>Archaea</taxon>
        <taxon>Methanobacteriati</taxon>
        <taxon>Methanobacteriota</taxon>
        <taxon>Methanomada group</taxon>
        <taxon>Methanococci</taxon>
        <taxon>Methanococcales</taxon>
        <taxon>Methanofervidicoccus</taxon>
    </lineage>
</organism>
<dbReference type="EMBL" id="BFAX01000003">
    <property type="protein sequence ID" value="GBF36391.1"/>
    <property type="molecule type" value="Genomic_DNA"/>
</dbReference>
<name>A0A401HQG0_9EURY</name>
<dbReference type="AlphaFoldDB" id="A0A401HQG0"/>
<feature type="transmembrane region" description="Helical" evidence="1">
    <location>
        <begin position="12"/>
        <end position="34"/>
    </location>
</feature>
<dbReference type="Proteomes" id="UP000290527">
    <property type="component" value="Unassembled WGS sequence"/>
</dbReference>
<evidence type="ECO:0000256" key="1">
    <source>
        <dbReference type="SAM" id="Phobius"/>
    </source>
</evidence>
<evidence type="ECO:0000313" key="3">
    <source>
        <dbReference type="EMBL" id="GBF36391.1"/>
    </source>
</evidence>
<reference evidence="3 4" key="1">
    <citation type="journal article" date="2019" name="Int. J. Syst. Evol. Microbiol.">
        <title>Methanofervidicoccus abyssi gen. nov., sp. nov., a hydrogenotrophic methanogen, isolated from a hydrothermal vent chimney in the Mid-Cayman Spreading Center, the Caribbean Sea.</title>
        <authorList>
            <person name="Sakai S."/>
            <person name="Takaki Y."/>
            <person name="Miyazaki M."/>
            <person name="Ogawara M."/>
            <person name="Yanagawa K."/>
            <person name="Miyazaki J."/>
            <person name="Takai K."/>
        </authorList>
    </citation>
    <scope>NUCLEOTIDE SEQUENCE [LARGE SCALE GENOMIC DNA]</scope>
    <source>
        <strain evidence="3 4">HHB</strain>
    </source>
</reference>
<keyword evidence="1" id="KW-0472">Membrane</keyword>
<feature type="transmembrane region" description="Helical" evidence="1">
    <location>
        <begin position="54"/>
        <end position="76"/>
    </location>
</feature>
<evidence type="ECO:0000313" key="4">
    <source>
        <dbReference type="Proteomes" id="UP000290527"/>
    </source>
</evidence>
<protein>
    <recommendedName>
        <fullName evidence="2">Flavinylation-associated cytochrome domain-containing protein</fullName>
    </recommendedName>
</protein>
<keyword evidence="4" id="KW-1185">Reference proteome</keyword>
<evidence type="ECO:0000259" key="2">
    <source>
        <dbReference type="Pfam" id="PF14358"/>
    </source>
</evidence>